<feature type="binding site" evidence="5">
    <location>
        <position position="68"/>
    </location>
    <ligand>
        <name>a divalent metal cation</name>
        <dbReference type="ChEBI" id="CHEBI:60240"/>
        <label>1</label>
    </ligand>
</feature>
<dbReference type="PANTHER" id="PTHR13799">
    <property type="entry name" value="NGG1 INTERACTING FACTOR 3"/>
    <property type="match status" value="1"/>
</dbReference>
<sequence>MTLAKLDKYFNSFLHPENFPHDVSRNGIQIQNSDPEHKPVDKIAFAVDACEATALEAVALGAQVLFVHHGLFWGDCTVLTGVHYKRVAAFIKNDVALCAYHIPLDAHEKVGNNAGLAERIGLKKTEPFGEWRNMTIGVKGVLRKPLTVDELASLVMRPEKKAAVFPFGVQDIRTVGIVSGGAGEDVQQAAAAKLDAYITGAFEHEDYHYAKEAGINVIAGGHYETETVGVNLVRAKLEKDLHIETVFIDMPTEL</sequence>
<dbReference type="InterPro" id="IPR036069">
    <property type="entry name" value="DUF34/NIF3_sf"/>
</dbReference>
<reference evidence="8 9" key="1">
    <citation type="submission" date="2013-08" db="EMBL/GenBank/DDBJ databases">
        <authorList>
            <person name="Durkin A.S."/>
            <person name="Haft D.R."/>
            <person name="McCorrison J."/>
            <person name="Torralba M."/>
            <person name="Gillis M."/>
            <person name="Haft D.H."/>
            <person name="Methe B."/>
            <person name="Sutton G."/>
            <person name="Nelson K.E."/>
        </authorList>
    </citation>
    <scope>NUCLEOTIDE SEQUENCE [LARGE SCALE GENOMIC DNA]</scope>
    <source>
        <strain evidence="7 9">ATCC 35536</strain>
        <strain evidence="6 8">VPI DR56BR1116</strain>
    </source>
</reference>
<dbReference type="SUPFAM" id="SSF102705">
    <property type="entry name" value="NIF3 (NGG1p interacting factor 3)-like"/>
    <property type="match status" value="1"/>
</dbReference>
<dbReference type="eggNOG" id="COG0327">
    <property type="taxonomic scope" value="Bacteria"/>
</dbReference>
<gene>
    <name evidence="7" type="ORF">HMPREF0860_2203</name>
    <name evidence="6" type="ORF">HMPREF1325_2060</name>
</gene>
<comment type="subunit">
    <text evidence="2">Homohexamer.</text>
</comment>
<dbReference type="FunFam" id="3.40.1390.30:FF:000001">
    <property type="entry name" value="GTP cyclohydrolase 1 type 2"/>
    <property type="match status" value="1"/>
</dbReference>
<protein>
    <recommendedName>
        <fullName evidence="3">GTP cyclohydrolase 1 type 2 homolog</fullName>
    </recommendedName>
</protein>
<keyword evidence="4 5" id="KW-0479">Metal-binding</keyword>
<feature type="binding site" evidence="5">
    <location>
        <position position="226"/>
    </location>
    <ligand>
        <name>a divalent metal cation</name>
        <dbReference type="ChEBI" id="CHEBI:60240"/>
        <label>1</label>
    </ligand>
</feature>
<dbReference type="EMBL" id="AVQI01000012">
    <property type="protein sequence ID" value="ERK04827.1"/>
    <property type="molecule type" value="Genomic_DNA"/>
</dbReference>
<dbReference type="PANTHER" id="PTHR13799:SF14">
    <property type="entry name" value="GTP CYCLOHYDROLASE 1 TYPE 2 HOMOLOG"/>
    <property type="match status" value="1"/>
</dbReference>
<feature type="binding site" evidence="5">
    <location>
        <position position="69"/>
    </location>
    <ligand>
        <name>a divalent metal cation</name>
        <dbReference type="ChEBI" id="CHEBI:60240"/>
        <label>1</label>
    </ligand>
</feature>
<evidence type="ECO:0000256" key="5">
    <source>
        <dbReference type="PIRSR" id="PIRSR602678-1"/>
    </source>
</evidence>
<keyword evidence="9" id="KW-1185">Reference proteome</keyword>
<accession>U1GVU1</accession>
<dbReference type="AlphaFoldDB" id="U1GVU1"/>
<name>U1GVU1_TRESO</name>
<evidence type="ECO:0000313" key="7">
    <source>
        <dbReference type="EMBL" id="ERK04827.1"/>
    </source>
</evidence>
<dbReference type="GO" id="GO:0046872">
    <property type="term" value="F:metal ion binding"/>
    <property type="evidence" value="ECO:0007669"/>
    <property type="project" value="UniProtKB-KW"/>
</dbReference>
<dbReference type="OrthoDB" id="9792792at2"/>
<comment type="caution">
    <text evidence="6">The sequence shown here is derived from an EMBL/GenBank/DDBJ whole genome shotgun (WGS) entry which is preliminary data.</text>
</comment>
<evidence type="ECO:0000256" key="3">
    <source>
        <dbReference type="ARBA" id="ARBA00022112"/>
    </source>
</evidence>
<dbReference type="PATRIC" id="fig|1125725.3.peg.1310"/>
<comment type="similarity">
    <text evidence="1">Belongs to the GTP cyclohydrolase I type 2/NIF3 family.</text>
</comment>
<dbReference type="GO" id="GO:0005737">
    <property type="term" value="C:cytoplasm"/>
    <property type="evidence" value="ECO:0007669"/>
    <property type="project" value="TreeGrafter"/>
</dbReference>
<evidence type="ECO:0000313" key="8">
    <source>
        <dbReference type="Proteomes" id="UP000016412"/>
    </source>
</evidence>
<feature type="binding site" evidence="5">
    <location>
        <position position="105"/>
    </location>
    <ligand>
        <name>a divalent metal cation</name>
        <dbReference type="ChEBI" id="CHEBI:60240"/>
        <label>1</label>
    </ligand>
</feature>
<dbReference type="Gene3D" id="3.40.1390.30">
    <property type="entry name" value="NIF3 (NGG1p interacting factor 3)-like"/>
    <property type="match status" value="2"/>
</dbReference>
<dbReference type="InterPro" id="IPR002678">
    <property type="entry name" value="DUF34/NIF3"/>
</dbReference>
<evidence type="ECO:0000256" key="4">
    <source>
        <dbReference type="ARBA" id="ARBA00022723"/>
    </source>
</evidence>
<evidence type="ECO:0000256" key="2">
    <source>
        <dbReference type="ARBA" id="ARBA00011643"/>
    </source>
</evidence>
<dbReference type="Pfam" id="PF01784">
    <property type="entry name" value="DUF34_NIF3"/>
    <property type="match status" value="1"/>
</dbReference>
<proteinExistence type="inferred from homology"/>
<dbReference type="EMBL" id="AUZJ01000034">
    <property type="protein sequence ID" value="ERF60684.1"/>
    <property type="molecule type" value="Genomic_DNA"/>
</dbReference>
<evidence type="ECO:0000313" key="6">
    <source>
        <dbReference type="EMBL" id="ERF60684.1"/>
    </source>
</evidence>
<evidence type="ECO:0000313" key="9">
    <source>
        <dbReference type="Proteomes" id="UP000016646"/>
    </source>
</evidence>
<dbReference type="RefSeq" id="WP_021330272.1">
    <property type="nucleotide sequence ID" value="NZ_AUZJ01000034.1"/>
</dbReference>
<feature type="binding site" evidence="5">
    <location>
        <position position="222"/>
    </location>
    <ligand>
        <name>a divalent metal cation</name>
        <dbReference type="ChEBI" id="CHEBI:60240"/>
        <label>1</label>
    </ligand>
</feature>
<dbReference type="STRING" id="1125725.HMPREF1325_2060"/>
<dbReference type="Proteomes" id="UP000016646">
    <property type="component" value="Unassembled WGS sequence"/>
</dbReference>
<dbReference type="Proteomes" id="UP000016412">
    <property type="component" value="Unassembled WGS sequence"/>
</dbReference>
<evidence type="ECO:0000256" key="1">
    <source>
        <dbReference type="ARBA" id="ARBA00006964"/>
    </source>
</evidence>
<organism evidence="6 8">
    <name type="scientific">Treponema socranskii subsp. socranskii VPI DR56BR1116 = ATCC 35536</name>
    <dbReference type="NCBI Taxonomy" id="1125725"/>
    <lineage>
        <taxon>Bacteria</taxon>
        <taxon>Pseudomonadati</taxon>
        <taxon>Spirochaetota</taxon>
        <taxon>Spirochaetia</taxon>
        <taxon>Spirochaetales</taxon>
        <taxon>Treponemataceae</taxon>
        <taxon>Treponema</taxon>
    </lineage>
</organism>
<dbReference type="NCBIfam" id="TIGR00486">
    <property type="entry name" value="YbgI_SA1388"/>
    <property type="match status" value="1"/>
</dbReference>